<reference evidence="1 2" key="1">
    <citation type="journal article" date="2019" name="Sci. Rep.">
        <title>Colletotrichum shisoi sp. nov., an anthracnose pathogen of Perilla frutescens in Japan: molecular phylogenetic, morphological and genomic evidence.</title>
        <authorList>
            <person name="Gan P."/>
            <person name="Tsushima A."/>
            <person name="Hiroyama R."/>
            <person name="Narusaka M."/>
            <person name="Takano Y."/>
            <person name="Narusaka Y."/>
            <person name="Kawaradani M."/>
            <person name="Damm U."/>
            <person name="Shirasu K."/>
        </authorList>
    </citation>
    <scope>NUCLEOTIDE SEQUENCE [LARGE SCALE GENOMIC DNA]</scope>
    <source>
        <strain evidence="1 2">PG-2018a</strain>
    </source>
</reference>
<keyword evidence="2" id="KW-1185">Reference proteome</keyword>
<sequence length="47" mass="5295">MRPTLRQPIEPAVRTIAGRRQDLAQLLCQTSPEGRQGYDGIPRSTPY</sequence>
<gene>
    <name evidence="1" type="ORF">CSHISOI_00967</name>
</gene>
<accession>A0A5Q4C7C2</accession>
<proteinExistence type="predicted"/>
<name>A0A5Q4C7C2_9PEZI</name>
<dbReference type="EMBL" id="PUHP01000038">
    <property type="protein sequence ID" value="TQN74414.1"/>
    <property type="molecule type" value="Genomic_DNA"/>
</dbReference>
<evidence type="ECO:0000313" key="2">
    <source>
        <dbReference type="Proteomes" id="UP000326340"/>
    </source>
</evidence>
<evidence type="ECO:0000313" key="1">
    <source>
        <dbReference type="EMBL" id="TQN74414.1"/>
    </source>
</evidence>
<comment type="caution">
    <text evidence="1">The sequence shown here is derived from an EMBL/GenBank/DDBJ whole genome shotgun (WGS) entry which is preliminary data.</text>
</comment>
<protein>
    <submittedName>
        <fullName evidence="1">Uncharacterized protein</fullName>
    </submittedName>
</protein>
<dbReference type="AlphaFoldDB" id="A0A5Q4C7C2"/>
<organism evidence="1 2">
    <name type="scientific">Colletotrichum shisoi</name>
    <dbReference type="NCBI Taxonomy" id="2078593"/>
    <lineage>
        <taxon>Eukaryota</taxon>
        <taxon>Fungi</taxon>
        <taxon>Dikarya</taxon>
        <taxon>Ascomycota</taxon>
        <taxon>Pezizomycotina</taxon>
        <taxon>Sordariomycetes</taxon>
        <taxon>Hypocreomycetidae</taxon>
        <taxon>Glomerellales</taxon>
        <taxon>Glomerellaceae</taxon>
        <taxon>Colletotrichum</taxon>
        <taxon>Colletotrichum destructivum species complex</taxon>
    </lineage>
</organism>
<dbReference type="Proteomes" id="UP000326340">
    <property type="component" value="Unassembled WGS sequence"/>
</dbReference>